<organism evidence="1">
    <name type="scientific">Picea sitchensis</name>
    <name type="common">Sitka spruce</name>
    <name type="synonym">Pinus sitchensis</name>
    <dbReference type="NCBI Taxonomy" id="3332"/>
    <lineage>
        <taxon>Eukaryota</taxon>
        <taxon>Viridiplantae</taxon>
        <taxon>Streptophyta</taxon>
        <taxon>Embryophyta</taxon>
        <taxon>Tracheophyta</taxon>
        <taxon>Spermatophyta</taxon>
        <taxon>Pinopsida</taxon>
        <taxon>Pinidae</taxon>
        <taxon>Conifers I</taxon>
        <taxon>Pinales</taxon>
        <taxon>Pinaceae</taxon>
        <taxon>Picea</taxon>
    </lineage>
</organism>
<evidence type="ECO:0000313" key="1">
    <source>
        <dbReference type="EMBL" id="ABK24796.1"/>
    </source>
</evidence>
<name>A9NVY5_PICSI</name>
<proteinExistence type="evidence at transcript level"/>
<reference evidence="1" key="1">
    <citation type="journal article" date="2008" name="BMC Genomics">
        <title>A conifer genomics resource of 200,000 spruce (Picea spp.) ESTs and 6,464 high-quality, sequence-finished full-length cDNAs for Sitka spruce (Picea sitchensis).</title>
        <authorList>
            <person name="Ralph S.G."/>
            <person name="Chun H.J."/>
            <person name="Kolosova N."/>
            <person name="Cooper D."/>
            <person name="Oddy C."/>
            <person name="Ritland C.E."/>
            <person name="Kirkpatrick R."/>
            <person name="Moore R."/>
            <person name="Barber S."/>
            <person name="Holt R.A."/>
            <person name="Jones S.J."/>
            <person name="Marra M.A."/>
            <person name="Douglas C.J."/>
            <person name="Ritland K."/>
            <person name="Bohlmann J."/>
        </authorList>
    </citation>
    <scope>NUCLEOTIDE SEQUENCE</scope>
    <source>
        <tissue evidence="1">Green portion of the leader tissue</tissue>
    </source>
</reference>
<dbReference type="AlphaFoldDB" id="A9NVY5"/>
<protein>
    <submittedName>
        <fullName evidence="1">Uncharacterized protein</fullName>
    </submittedName>
</protein>
<dbReference type="EMBL" id="EF085491">
    <property type="protein sequence ID" value="ABK24796.1"/>
    <property type="molecule type" value="mRNA"/>
</dbReference>
<sequence length="34" mass="4203">MAYFVKWKTKTLHYQMNVRNISESIKLWKRGCQN</sequence>
<accession>A9NVY5</accession>